<organism evidence="1 2">
    <name type="scientific">Yoonia sediminilitoris</name>
    <dbReference type="NCBI Taxonomy" id="1286148"/>
    <lineage>
        <taxon>Bacteria</taxon>
        <taxon>Pseudomonadati</taxon>
        <taxon>Pseudomonadota</taxon>
        <taxon>Alphaproteobacteria</taxon>
        <taxon>Rhodobacterales</taxon>
        <taxon>Paracoccaceae</taxon>
        <taxon>Yoonia</taxon>
    </lineage>
</organism>
<name>A0A2T6KC68_9RHOB</name>
<accession>A0A2T6KC68</accession>
<dbReference type="AlphaFoldDB" id="A0A2T6KC68"/>
<keyword evidence="2" id="KW-1185">Reference proteome</keyword>
<reference evidence="1 2" key="1">
    <citation type="submission" date="2018-04" db="EMBL/GenBank/DDBJ databases">
        <title>Genomic Encyclopedia of Archaeal and Bacterial Type Strains, Phase II (KMG-II): from individual species to whole genera.</title>
        <authorList>
            <person name="Goeker M."/>
        </authorList>
    </citation>
    <scope>NUCLEOTIDE SEQUENCE [LARGE SCALE GENOMIC DNA]</scope>
    <source>
        <strain evidence="1 2">DSM 29955</strain>
    </source>
</reference>
<protein>
    <submittedName>
        <fullName evidence="1">Uncharacterized protein</fullName>
    </submittedName>
</protein>
<dbReference type="Proteomes" id="UP000244523">
    <property type="component" value="Unassembled WGS sequence"/>
</dbReference>
<comment type="caution">
    <text evidence="1">The sequence shown here is derived from an EMBL/GenBank/DDBJ whole genome shotgun (WGS) entry which is preliminary data.</text>
</comment>
<proteinExistence type="predicted"/>
<gene>
    <name evidence="1" type="ORF">C8N45_11091</name>
</gene>
<dbReference type="EMBL" id="QBUD01000010">
    <property type="protein sequence ID" value="PUB12452.1"/>
    <property type="molecule type" value="Genomic_DNA"/>
</dbReference>
<evidence type="ECO:0000313" key="1">
    <source>
        <dbReference type="EMBL" id="PUB12452.1"/>
    </source>
</evidence>
<sequence length="61" mass="6509">MPATCCKLSHVNPAESAASKTTAKEERHDALNGASLIKINAISMQLGKLSSLLHNHKRGAR</sequence>
<evidence type="ECO:0000313" key="2">
    <source>
        <dbReference type="Proteomes" id="UP000244523"/>
    </source>
</evidence>